<gene>
    <name evidence="7" type="ORF">CVIRNUC_001162</name>
</gene>
<feature type="transmembrane region" description="Helical" evidence="6">
    <location>
        <begin position="265"/>
        <end position="285"/>
    </location>
</feature>
<evidence type="ECO:0000256" key="6">
    <source>
        <dbReference type="RuleBase" id="RU004914"/>
    </source>
</evidence>
<dbReference type="Proteomes" id="UP001314263">
    <property type="component" value="Unassembled WGS sequence"/>
</dbReference>
<reference evidence="7 8" key="1">
    <citation type="submission" date="2023-10" db="EMBL/GenBank/DDBJ databases">
        <authorList>
            <person name="Maclean D."/>
            <person name="Macfadyen A."/>
        </authorList>
    </citation>
    <scope>NUCLEOTIDE SEQUENCE [LARGE SCALE GENOMIC DNA]</scope>
</reference>
<evidence type="ECO:0000256" key="3">
    <source>
        <dbReference type="ARBA" id="ARBA00022692"/>
    </source>
</evidence>
<feature type="transmembrane region" description="Helical" evidence="6">
    <location>
        <begin position="414"/>
        <end position="436"/>
    </location>
</feature>
<sequence length="543" mass="58460">MYWVQELKKQGVLALPLGMNLLANYSTSTISLKFIAPLGNQYIAAASLATSTYWMFGKLLVQSLCGALDTRASQAYGMGAYDALPVIFQRTSMLMLAHCVPITLVQLAVPELLRLAGEDPDLCRLASAYAIRLLPSLYIEALSRPLNRILIAQRVAAPQMFVSIGVAALHVGVNHLLVNTLGLGFLGAAWAIGIASFNTTLFTAMWVAVAGMQDRVWGRPTWGAFQRWGEFARLAYSSCFMKVAESWAFGMLVLIAGLLPDPTRSVASTSIAFNTYGITYMPFLAESIAVSTRVGNELGAGRPREAFMVVFSALAITPLLWAVIACILVEPHLQRALLHLYVDGSDAALWQSLRWLLTIVAVIELADGLQTVLGGVVQGSGRQQKGALINLVAFYVFAMPLALFLGFYLGWGVIGLFAGMGLGPVMQTLLYGWLVLRTDWEGEASKAAAIATKEEEAVLERHSMDIARHPENGLREPLLANGAAEEARHEIGQEAQIEACCRGDATSDAAPITVIATCGAAAAPGEAEAPSMLRTHHRDVHDG</sequence>
<dbReference type="CDD" id="cd13132">
    <property type="entry name" value="MATE_eukaryotic"/>
    <property type="match status" value="1"/>
</dbReference>
<dbReference type="Pfam" id="PF01554">
    <property type="entry name" value="MatE"/>
    <property type="match status" value="2"/>
</dbReference>
<keyword evidence="3 6" id="KW-0812">Transmembrane</keyword>
<accession>A0AAV1HVR0</accession>
<comment type="caution">
    <text evidence="7">The sequence shown here is derived from an EMBL/GenBank/DDBJ whole genome shotgun (WGS) entry which is preliminary data.</text>
</comment>
<dbReference type="GO" id="GO:0016020">
    <property type="term" value="C:membrane"/>
    <property type="evidence" value="ECO:0007669"/>
    <property type="project" value="UniProtKB-SubCell"/>
</dbReference>
<keyword evidence="4 6" id="KW-1133">Transmembrane helix</keyword>
<comment type="caution">
    <text evidence="6">Lacks conserved residue(s) required for the propagation of feature annotation.</text>
</comment>
<comment type="similarity">
    <text evidence="2 6">Belongs to the multi antimicrobial extrusion (MATE) (TC 2.A.66.1) family.</text>
</comment>
<feature type="transmembrane region" description="Helical" evidence="6">
    <location>
        <begin position="353"/>
        <end position="376"/>
    </location>
</feature>
<comment type="subcellular location">
    <subcellularLocation>
        <location evidence="1">Membrane</location>
        <topology evidence="1">Multi-pass membrane protein</topology>
    </subcellularLocation>
</comment>
<organism evidence="7 8">
    <name type="scientific">Coccomyxa viridis</name>
    <dbReference type="NCBI Taxonomy" id="1274662"/>
    <lineage>
        <taxon>Eukaryota</taxon>
        <taxon>Viridiplantae</taxon>
        <taxon>Chlorophyta</taxon>
        <taxon>core chlorophytes</taxon>
        <taxon>Trebouxiophyceae</taxon>
        <taxon>Trebouxiophyceae incertae sedis</taxon>
        <taxon>Coccomyxaceae</taxon>
        <taxon>Coccomyxa</taxon>
    </lineage>
</organism>
<feature type="transmembrane region" description="Helical" evidence="6">
    <location>
        <begin position="234"/>
        <end position="259"/>
    </location>
</feature>
<dbReference type="InterPro" id="IPR045069">
    <property type="entry name" value="MATE_euk"/>
</dbReference>
<dbReference type="AlphaFoldDB" id="A0AAV1HVR0"/>
<dbReference type="GO" id="GO:0042910">
    <property type="term" value="F:xenobiotic transmembrane transporter activity"/>
    <property type="evidence" value="ECO:0007669"/>
    <property type="project" value="InterPro"/>
</dbReference>
<keyword evidence="5 6" id="KW-0472">Membrane</keyword>
<feature type="transmembrane region" description="Helical" evidence="6">
    <location>
        <begin position="388"/>
        <end position="408"/>
    </location>
</feature>
<evidence type="ECO:0000256" key="4">
    <source>
        <dbReference type="ARBA" id="ARBA00022989"/>
    </source>
</evidence>
<dbReference type="GO" id="GO:0015297">
    <property type="term" value="F:antiporter activity"/>
    <property type="evidence" value="ECO:0007669"/>
    <property type="project" value="InterPro"/>
</dbReference>
<proteinExistence type="inferred from homology"/>
<dbReference type="EMBL" id="CAUYUE010000002">
    <property type="protein sequence ID" value="CAK0739392.1"/>
    <property type="molecule type" value="Genomic_DNA"/>
</dbReference>
<keyword evidence="8" id="KW-1185">Reference proteome</keyword>
<dbReference type="PANTHER" id="PTHR11206">
    <property type="entry name" value="MULTIDRUG RESISTANCE PROTEIN"/>
    <property type="match status" value="1"/>
</dbReference>
<dbReference type="GO" id="GO:1990961">
    <property type="term" value="P:xenobiotic detoxification by transmembrane export across the plasma membrane"/>
    <property type="evidence" value="ECO:0007669"/>
    <property type="project" value="InterPro"/>
</dbReference>
<evidence type="ECO:0000256" key="1">
    <source>
        <dbReference type="ARBA" id="ARBA00004141"/>
    </source>
</evidence>
<evidence type="ECO:0000313" key="8">
    <source>
        <dbReference type="Proteomes" id="UP001314263"/>
    </source>
</evidence>
<dbReference type="NCBIfam" id="TIGR00797">
    <property type="entry name" value="matE"/>
    <property type="match status" value="1"/>
</dbReference>
<feature type="transmembrane region" description="Helical" evidence="6">
    <location>
        <begin position="185"/>
        <end position="209"/>
    </location>
</feature>
<evidence type="ECO:0000256" key="2">
    <source>
        <dbReference type="ARBA" id="ARBA00010199"/>
    </source>
</evidence>
<evidence type="ECO:0000313" key="7">
    <source>
        <dbReference type="EMBL" id="CAK0739392.1"/>
    </source>
</evidence>
<feature type="transmembrane region" description="Helical" evidence="6">
    <location>
        <begin position="155"/>
        <end position="173"/>
    </location>
</feature>
<dbReference type="InterPro" id="IPR002528">
    <property type="entry name" value="MATE_fam"/>
</dbReference>
<name>A0AAV1HVR0_9CHLO</name>
<feature type="transmembrane region" description="Helical" evidence="6">
    <location>
        <begin position="306"/>
        <end position="333"/>
    </location>
</feature>
<protein>
    <recommendedName>
        <fullName evidence="6">Protein DETOXIFICATION</fullName>
    </recommendedName>
    <alternativeName>
        <fullName evidence="6">Multidrug and toxic compound extrusion protein</fullName>
    </alternativeName>
</protein>
<evidence type="ECO:0000256" key="5">
    <source>
        <dbReference type="ARBA" id="ARBA00023136"/>
    </source>
</evidence>